<proteinExistence type="predicted"/>
<organism evidence="2 3">
    <name type="scientific">Lojkania enalia</name>
    <dbReference type="NCBI Taxonomy" id="147567"/>
    <lineage>
        <taxon>Eukaryota</taxon>
        <taxon>Fungi</taxon>
        <taxon>Dikarya</taxon>
        <taxon>Ascomycota</taxon>
        <taxon>Pezizomycotina</taxon>
        <taxon>Dothideomycetes</taxon>
        <taxon>Pleosporomycetidae</taxon>
        <taxon>Pleosporales</taxon>
        <taxon>Pleosporales incertae sedis</taxon>
        <taxon>Lojkania</taxon>
    </lineage>
</organism>
<sequence>MHSGPRRARKPEKTQEPRTLCKVHVEPSGLDRIECDDTIVGCRRREEGIAIRTSPRQTRHLLRIIGQTRCISPSQGSSGLWARGMNLTSCQARYPVAGVTRSTAQSRAHFESLTNNVYRTAVIRDRTTGPTSIQCHAKPEASPSSRQQPRVQQLLSPAPRAIAQQFTSHDTSIRKPPTGSPSQNGTSAASLPPRTIHLISLPSK</sequence>
<accession>A0A9P4NCN3</accession>
<evidence type="ECO:0000256" key="1">
    <source>
        <dbReference type="SAM" id="MobiDB-lite"/>
    </source>
</evidence>
<dbReference type="EMBL" id="ML986578">
    <property type="protein sequence ID" value="KAF2270799.1"/>
    <property type="molecule type" value="Genomic_DNA"/>
</dbReference>
<evidence type="ECO:0000313" key="3">
    <source>
        <dbReference type="Proteomes" id="UP000800093"/>
    </source>
</evidence>
<protein>
    <submittedName>
        <fullName evidence="2">Uncharacterized protein</fullName>
    </submittedName>
</protein>
<gene>
    <name evidence="2" type="ORF">CC78DRAFT_573151</name>
</gene>
<evidence type="ECO:0000313" key="2">
    <source>
        <dbReference type="EMBL" id="KAF2270799.1"/>
    </source>
</evidence>
<reference evidence="3" key="1">
    <citation type="journal article" date="2020" name="Stud. Mycol.">
        <title>101 Dothideomycetes genomes: A test case for predicting lifestyles and emergence of pathogens.</title>
        <authorList>
            <person name="Haridas S."/>
            <person name="Albert R."/>
            <person name="Binder M."/>
            <person name="Bloem J."/>
            <person name="LaButti K."/>
            <person name="Salamov A."/>
            <person name="Andreopoulos B."/>
            <person name="Baker S."/>
            <person name="Barry K."/>
            <person name="Bills G."/>
            <person name="Bluhm B."/>
            <person name="Cannon C."/>
            <person name="Castanera R."/>
            <person name="Culley D."/>
            <person name="Daum C."/>
            <person name="Ezra D."/>
            <person name="Gonzalez J."/>
            <person name="Henrissat B."/>
            <person name="Kuo A."/>
            <person name="Liang C."/>
            <person name="Lipzen A."/>
            <person name="Lutzoni F."/>
            <person name="Magnuson J."/>
            <person name="Mondo S."/>
            <person name="Nolan M."/>
            <person name="Ohm R."/>
            <person name="Pangilinan J."/>
            <person name="Park H.-J."/>
            <person name="Ramirez L."/>
            <person name="Alfaro M."/>
            <person name="Sun H."/>
            <person name="Tritt A."/>
            <person name="Yoshinaga Y."/>
            <person name="Zwiers L.-H."/>
            <person name="Turgeon B."/>
            <person name="Goodwin S."/>
            <person name="Spatafora J."/>
            <person name="Crous P."/>
            <person name="Grigoriev I."/>
        </authorList>
    </citation>
    <scope>NUCLEOTIDE SEQUENCE [LARGE SCALE GENOMIC DNA]</scope>
    <source>
        <strain evidence="3">CBS 304.66</strain>
    </source>
</reference>
<keyword evidence="3" id="KW-1185">Reference proteome</keyword>
<feature type="compositionally biased region" description="Low complexity" evidence="1">
    <location>
        <begin position="142"/>
        <end position="151"/>
    </location>
</feature>
<name>A0A9P4NCN3_9PLEO</name>
<dbReference type="AlphaFoldDB" id="A0A9P4NCN3"/>
<feature type="region of interest" description="Disordered" evidence="1">
    <location>
        <begin position="129"/>
        <end position="151"/>
    </location>
</feature>
<dbReference type="Proteomes" id="UP000800093">
    <property type="component" value="Unassembled WGS sequence"/>
</dbReference>
<comment type="caution">
    <text evidence="2">The sequence shown here is derived from an EMBL/GenBank/DDBJ whole genome shotgun (WGS) entry which is preliminary data.</text>
</comment>
<feature type="region of interest" description="Disordered" evidence="1">
    <location>
        <begin position="163"/>
        <end position="204"/>
    </location>
</feature>
<feature type="compositionally biased region" description="Polar residues" evidence="1">
    <location>
        <begin position="180"/>
        <end position="189"/>
    </location>
</feature>